<dbReference type="PANTHER" id="PTHR30620:SF16">
    <property type="entry name" value="LYSOSOMAL BETA GLUCOSIDASE"/>
    <property type="match status" value="1"/>
</dbReference>
<dbReference type="InterPro" id="IPR001764">
    <property type="entry name" value="Glyco_hydro_3_N"/>
</dbReference>
<dbReference type="Pfam" id="PF01915">
    <property type="entry name" value="Glyco_hydro_3_C"/>
    <property type="match status" value="1"/>
</dbReference>
<evidence type="ECO:0000259" key="7">
    <source>
        <dbReference type="Pfam" id="PF00933"/>
    </source>
</evidence>
<dbReference type="Pfam" id="PF00933">
    <property type="entry name" value="Glyco_hydro_3"/>
    <property type="match status" value="1"/>
</dbReference>
<evidence type="ECO:0000256" key="5">
    <source>
        <dbReference type="ARBA" id="ARBA00022801"/>
    </source>
</evidence>
<comment type="similarity">
    <text evidence="2">Belongs to the glycosyl hydrolase 3 family.</text>
</comment>
<dbReference type="SUPFAM" id="SSF52279">
    <property type="entry name" value="Beta-D-glucan exohydrolase, C-terminal domain"/>
    <property type="match status" value="1"/>
</dbReference>
<dbReference type="AlphaFoldDB" id="A0A9E5T3S0"/>
<comment type="caution">
    <text evidence="9">The sequence shown here is derived from an EMBL/GenBank/DDBJ whole genome shotgun (WGS) entry which is preliminary data.</text>
</comment>
<dbReference type="SUPFAM" id="SSF51445">
    <property type="entry name" value="(Trans)glycosidases"/>
    <property type="match status" value="1"/>
</dbReference>
<dbReference type="InterPro" id="IPR036881">
    <property type="entry name" value="Glyco_hydro_3_C_sf"/>
</dbReference>
<dbReference type="Gene3D" id="3.40.50.1700">
    <property type="entry name" value="Glycoside hydrolase family 3 C-terminal domain"/>
    <property type="match status" value="1"/>
</dbReference>
<feature type="domain" description="Glycoside hydrolase family 3 C-terminal" evidence="8">
    <location>
        <begin position="505"/>
        <end position="637"/>
    </location>
</feature>
<dbReference type="Proteomes" id="UP000787472">
    <property type="component" value="Unassembled WGS sequence"/>
</dbReference>
<evidence type="ECO:0000256" key="2">
    <source>
        <dbReference type="ARBA" id="ARBA00005336"/>
    </source>
</evidence>
<reference evidence="9" key="1">
    <citation type="submission" date="2020-03" db="EMBL/GenBank/DDBJ databases">
        <authorList>
            <person name="Guo F."/>
        </authorList>
    </citation>
    <scope>NUCLEOTIDE SEQUENCE</scope>
    <source>
        <strain evidence="9">JCM 30134</strain>
    </source>
</reference>
<evidence type="ECO:0000313" key="9">
    <source>
        <dbReference type="EMBL" id="NHO67367.1"/>
    </source>
</evidence>
<comment type="catalytic activity">
    <reaction evidence="1">
        <text>Hydrolysis of terminal, non-reducing beta-D-glucosyl residues with release of beta-D-glucose.</text>
        <dbReference type="EC" id="3.2.1.21"/>
    </reaction>
</comment>
<keyword evidence="4" id="KW-0732">Signal</keyword>
<proteinExistence type="inferred from homology"/>
<keyword evidence="6" id="KW-0326">Glycosidase</keyword>
<evidence type="ECO:0000259" key="8">
    <source>
        <dbReference type="Pfam" id="PF01915"/>
    </source>
</evidence>
<dbReference type="InterPro" id="IPR036962">
    <property type="entry name" value="Glyco_hydro_3_N_sf"/>
</dbReference>
<dbReference type="GO" id="GO:0008422">
    <property type="term" value="F:beta-glucosidase activity"/>
    <property type="evidence" value="ECO:0007669"/>
    <property type="project" value="UniProtKB-EC"/>
</dbReference>
<dbReference type="InterPro" id="IPR017853">
    <property type="entry name" value="GH"/>
</dbReference>
<sequence>MSSCSNQPSIITQAAPTLSKDGCQFRDLNRNGVLDPYEDWRLLPAERAQDLISRMTLPEKAGQLLHGNALDDTPFGVPATGYNLNQIADAIQNHHITYFVSRLALPPKALAEANNSVQAVAENTRLGIPVVMSTDPRHHFQETVGASVQSAGFTQFPETLGFAAINQSGLTREFADIVRQEYRAVGFTMALSPQADLSTEPRWPRINGTFGENAKLAKRMVEAYVDGIQDGSHGLGPNSVASVVKHWVGYGAAKDGLDAHNYYGRFADLSSEQLPYHIEPFKGAFSSKVAGVMPAYPIFSGVEINGKVLPDVAAGYNQPMLSMLRNDYGFEGVILSDWAITNDCGTICKEGFPEGERPSFRGISTAWGVENLTQSERFAQALHAGVDQFGGVLDSNALLSAVQQGRVSESRLDESVLRVLRQTFSLGIFEAPFVKSLKATKIVATPESKELALKLQAQSMVVLENKKQILPLDANTVSKVYLGEGIDTSVFENAGFTLVHQPHIADVAILKTDSPYETLYPNFFFGAIQHDGSLAFPDDQPTLQQARAISQTTPVILSIYLDRPAVLTPFKPIAAAVLGNFGASDQALVNALTGKVKAIGSLPFEMPASMKAVEKQKSDTPNDSESPLYPIGYRVSY</sequence>
<feature type="domain" description="Glycoside hydrolase family 3 N-terminal" evidence="7">
    <location>
        <begin position="58"/>
        <end position="421"/>
    </location>
</feature>
<dbReference type="EC" id="3.2.1.21" evidence="3"/>
<gene>
    <name evidence="9" type="ORF">G8770_17620</name>
</gene>
<keyword evidence="5 9" id="KW-0378">Hydrolase</keyword>
<evidence type="ECO:0000256" key="4">
    <source>
        <dbReference type="ARBA" id="ARBA00022729"/>
    </source>
</evidence>
<dbReference type="EMBL" id="JAAONZ010000016">
    <property type="protein sequence ID" value="NHO67367.1"/>
    <property type="molecule type" value="Genomic_DNA"/>
</dbReference>
<evidence type="ECO:0000256" key="3">
    <source>
        <dbReference type="ARBA" id="ARBA00012744"/>
    </source>
</evidence>
<keyword evidence="10" id="KW-1185">Reference proteome</keyword>
<organism evidence="9 10">
    <name type="scientific">Pseudomaricurvus hydrocarbonicus</name>
    <dbReference type="NCBI Taxonomy" id="1470433"/>
    <lineage>
        <taxon>Bacteria</taxon>
        <taxon>Pseudomonadati</taxon>
        <taxon>Pseudomonadota</taxon>
        <taxon>Gammaproteobacteria</taxon>
        <taxon>Cellvibrionales</taxon>
        <taxon>Cellvibrionaceae</taxon>
        <taxon>Pseudomaricurvus</taxon>
    </lineage>
</organism>
<evidence type="ECO:0000256" key="6">
    <source>
        <dbReference type="ARBA" id="ARBA00023295"/>
    </source>
</evidence>
<dbReference type="GO" id="GO:0009251">
    <property type="term" value="P:glucan catabolic process"/>
    <property type="evidence" value="ECO:0007669"/>
    <property type="project" value="TreeGrafter"/>
</dbReference>
<evidence type="ECO:0000256" key="1">
    <source>
        <dbReference type="ARBA" id="ARBA00000448"/>
    </source>
</evidence>
<evidence type="ECO:0000313" key="10">
    <source>
        <dbReference type="Proteomes" id="UP000787472"/>
    </source>
</evidence>
<dbReference type="PANTHER" id="PTHR30620">
    <property type="entry name" value="PERIPLASMIC BETA-GLUCOSIDASE-RELATED"/>
    <property type="match status" value="1"/>
</dbReference>
<dbReference type="InterPro" id="IPR002772">
    <property type="entry name" value="Glyco_hydro_3_C"/>
</dbReference>
<accession>A0A9E5T3S0</accession>
<dbReference type="InterPro" id="IPR051915">
    <property type="entry name" value="Cellulose_Degrad_GH3"/>
</dbReference>
<dbReference type="Gene3D" id="3.20.20.300">
    <property type="entry name" value="Glycoside hydrolase, family 3, N-terminal domain"/>
    <property type="match status" value="1"/>
</dbReference>
<protein>
    <recommendedName>
        <fullName evidence="3">beta-glucosidase</fullName>
        <ecNumber evidence="3">3.2.1.21</ecNumber>
    </recommendedName>
</protein>
<dbReference type="PRINTS" id="PR00133">
    <property type="entry name" value="GLHYDRLASE3"/>
</dbReference>
<name>A0A9E5T3S0_9GAMM</name>